<accession>A0A5D0G920</accession>
<feature type="transmembrane region" description="Helical" evidence="1">
    <location>
        <begin position="12"/>
        <end position="30"/>
    </location>
</feature>
<evidence type="ECO:0000313" key="3">
    <source>
        <dbReference type="Proteomes" id="UP000324550"/>
    </source>
</evidence>
<keyword evidence="3" id="KW-1185">Reference proteome</keyword>
<sequence>MVKNKTGKYFKYAIGEIILVVIGILIALSINNWNESRKAHDKTELLLKQVHKELAFNIDKANNVIERYRQTDTLIYNVLHKKVTYHDYKSNLKYVTLMRGTTEANLVNDAFTTLIDNQGIINLEQDSIIEKLRYLYGTDKREVDLMDAYTVNNVINKIKKLGTNGWLYDNHVNKEASDEQITYYLTDSSYLGEVTEYKIRHLLDHNRYALIFRNHAIDIYNALSDYLKIKKDTSIVKDLKDYQHYLGTYVSDNETVNSEITIKNNHLVMLWKHIKDTTRFGERKLYPETKTNFTFPTKAFGKLVYDENKEVSGFIWSVGNERQAFKKIK</sequence>
<evidence type="ECO:0000313" key="2">
    <source>
        <dbReference type="EMBL" id="TYA54312.1"/>
    </source>
</evidence>
<dbReference type="Proteomes" id="UP000324550">
    <property type="component" value="Unassembled WGS sequence"/>
</dbReference>
<proteinExistence type="predicted"/>
<dbReference type="InterPro" id="IPR045749">
    <property type="entry name" value="DUF6090"/>
</dbReference>
<protein>
    <submittedName>
        <fullName evidence="2">Uncharacterized protein</fullName>
    </submittedName>
</protein>
<keyword evidence="1" id="KW-0812">Transmembrane</keyword>
<reference evidence="2 3" key="1">
    <citation type="submission" date="2019-08" db="EMBL/GenBank/DDBJ databases">
        <title>Formosa sediminis sp. nov., isolated from marine sediment.</title>
        <authorList>
            <person name="Cao W.R."/>
        </authorList>
    </citation>
    <scope>NUCLEOTIDE SEQUENCE [LARGE SCALE GENOMIC DNA]</scope>
    <source>
        <strain evidence="2 3">1494</strain>
    </source>
</reference>
<dbReference type="OrthoDB" id="822590at2"/>
<dbReference type="AlphaFoldDB" id="A0A5D0G920"/>
<dbReference type="EMBL" id="VSFC01000049">
    <property type="protein sequence ID" value="TYA54312.1"/>
    <property type="molecule type" value="Genomic_DNA"/>
</dbReference>
<name>A0A5D0G920_9FLAO</name>
<comment type="caution">
    <text evidence="2">The sequence shown here is derived from an EMBL/GenBank/DDBJ whole genome shotgun (WGS) entry which is preliminary data.</text>
</comment>
<dbReference type="Pfam" id="PF19578">
    <property type="entry name" value="DUF6090"/>
    <property type="match status" value="1"/>
</dbReference>
<keyword evidence="1" id="KW-1133">Transmembrane helix</keyword>
<keyword evidence="1" id="KW-0472">Membrane</keyword>
<gene>
    <name evidence="2" type="ORF">FVF61_08830</name>
</gene>
<organism evidence="2 3">
    <name type="scientific">Formosa maritima</name>
    <dbReference type="NCBI Taxonomy" id="2592046"/>
    <lineage>
        <taxon>Bacteria</taxon>
        <taxon>Pseudomonadati</taxon>
        <taxon>Bacteroidota</taxon>
        <taxon>Flavobacteriia</taxon>
        <taxon>Flavobacteriales</taxon>
        <taxon>Flavobacteriaceae</taxon>
        <taxon>Formosa</taxon>
    </lineage>
</organism>
<evidence type="ECO:0000256" key="1">
    <source>
        <dbReference type="SAM" id="Phobius"/>
    </source>
</evidence>